<dbReference type="GO" id="GO:0016787">
    <property type="term" value="F:hydrolase activity"/>
    <property type="evidence" value="ECO:0007669"/>
    <property type="project" value="UniProtKB-UniRule"/>
</dbReference>
<dbReference type="Pfam" id="PF00580">
    <property type="entry name" value="UvrD-helicase"/>
    <property type="match status" value="1"/>
</dbReference>
<evidence type="ECO:0000313" key="15">
    <source>
        <dbReference type="EMBL" id="HIU25717.1"/>
    </source>
</evidence>
<evidence type="ECO:0000256" key="5">
    <source>
        <dbReference type="ARBA" id="ARBA00022840"/>
    </source>
</evidence>
<feature type="region of interest" description="Disordered" evidence="12">
    <location>
        <begin position="433"/>
        <end position="452"/>
    </location>
</feature>
<evidence type="ECO:0000256" key="2">
    <source>
        <dbReference type="ARBA" id="ARBA00022741"/>
    </source>
</evidence>
<dbReference type="AlphaFoldDB" id="A0A9D1L734"/>
<feature type="domain" description="UvrD-like helicase C-terminal" evidence="14">
    <location>
        <begin position="724"/>
        <end position="967"/>
    </location>
</feature>
<evidence type="ECO:0000256" key="4">
    <source>
        <dbReference type="ARBA" id="ARBA00022806"/>
    </source>
</evidence>
<evidence type="ECO:0000259" key="13">
    <source>
        <dbReference type="PROSITE" id="PS51198"/>
    </source>
</evidence>
<dbReference type="EC" id="5.6.2.4" evidence="9"/>
<evidence type="ECO:0000259" key="14">
    <source>
        <dbReference type="PROSITE" id="PS51217"/>
    </source>
</evidence>
<dbReference type="InterPro" id="IPR013986">
    <property type="entry name" value="DExx_box_DNA_helicase_dom_sf"/>
</dbReference>
<evidence type="ECO:0000256" key="12">
    <source>
        <dbReference type="SAM" id="MobiDB-lite"/>
    </source>
</evidence>
<dbReference type="GO" id="GO:0000725">
    <property type="term" value="P:recombinational repair"/>
    <property type="evidence" value="ECO:0007669"/>
    <property type="project" value="TreeGrafter"/>
</dbReference>
<dbReference type="GO" id="GO:0003677">
    <property type="term" value="F:DNA binding"/>
    <property type="evidence" value="ECO:0007669"/>
    <property type="project" value="UniProtKB-KW"/>
</dbReference>
<evidence type="ECO:0000313" key="16">
    <source>
        <dbReference type="Proteomes" id="UP000824090"/>
    </source>
</evidence>
<organism evidence="15 16">
    <name type="scientific">Candidatus Allocopromorpha excrementigallinarum</name>
    <dbReference type="NCBI Taxonomy" id="2840742"/>
    <lineage>
        <taxon>Bacteria</taxon>
        <taxon>Bacillati</taxon>
        <taxon>Bacillota</taxon>
        <taxon>Clostridia</taxon>
        <taxon>Eubacteriales</taxon>
        <taxon>Eubacteriaceae</taxon>
        <taxon>Eubacteriaceae incertae sedis</taxon>
        <taxon>Candidatus Allocopromorpha</taxon>
    </lineage>
</organism>
<evidence type="ECO:0000256" key="10">
    <source>
        <dbReference type="ARBA" id="ARBA00048988"/>
    </source>
</evidence>
<dbReference type="SUPFAM" id="SSF89550">
    <property type="entry name" value="PHP domain-like"/>
    <property type="match status" value="1"/>
</dbReference>
<dbReference type="SUPFAM" id="SSF52540">
    <property type="entry name" value="P-loop containing nucleoside triphosphate hydrolases"/>
    <property type="match status" value="1"/>
</dbReference>
<comment type="catalytic activity">
    <reaction evidence="10">
        <text>ATP + H2O = ADP + phosphate + H(+)</text>
        <dbReference type="Rhea" id="RHEA:13065"/>
        <dbReference type="ChEBI" id="CHEBI:15377"/>
        <dbReference type="ChEBI" id="CHEBI:15378"/>
        <dbReference type="ChEBI" id="CHEBI:30616"/>
        <dbReference type="ChEBI" id="CHEBI:43474"/>
        <dbReference type="ChEBI" id="CHEBI:456216"/>
        <dbReference type="EC" id="5.6.2.4"/>
    </reaction>
</comment>
<dbReference type="Gene3D" id="3.40.50.300">
    <property type="entry name" value="P-loop containing nucleotide triphosphate hydrolases"/>
    <property type="match status" value="3"/>
</dbReference>
<dbReference type="InterPro" id="IPR014016">
    <property type="entry name" value="UvrD-like_ATP-bd"/>
</dbReference>
<dbReference type="Proteomes" id="UP000824090">
    <property type="component" value="Unassembled WGS sequence"/>
</dbReference>
<evidence type="ECO:0000256" key="6">
    <source>
        <dbReference type="ARBA" id="ARBA00023125"/>
    </source>
</evidence>
<dbReference type="InterPro" id="IPR027417">
    <property type="entry name" value="P-loop_NTPase"/>
</dbReference>
<proteinExistence type="inferred from homology"/>
<keyword evidence="6" id="KW-0238">DNA-binding</keyword>
<keyword evidence="5 11" id="KW-0067">ATP-binding</keyword>
<comment type="caution">
    <text evidence="15">The sequence shown here is derived from an EMBL/GenBank/DDBJ whole genome shotgun (WGS) entry which is preliminary data.</text>
</comment>
<dbReference type="Gene3D" id="1.10.486.10">
    <property type="entry name" value="PCRA, domain 4"/>
    <property type="match status" value="2"/>
</dbReference>
<comment type="catalytic activity">
    <reaction evidence="8">
        <text>Couples ATP hydrolysis with the unwinding of duplex DNA by translocating in the 3'-5' direction.</text>
        <dbReference type="EC" id="5.6.2.4"/>
    </reaction>
</comment>
<keyword evidence="2 11" id="KW-0547">Nucleotide-binding</keyword>
<protein>
    <recommendedName>
        <fullName evidence="9">DNA 3'-5' helicase</fullName>
        <ecNumber evidence="9">5.6.2.4</ecNumber>
    </recommendedName>
</protein>
<dbReference type="GO" id="GO:0043138">
    <property type="term" value="F:3'-5' DNA helicase activity"/>
    <property type="evidence" value="ECO:0007669"/>
    <property type="project" value="UniProtKB-EC"/>
</dbReference>
<evidence type="ECO:0000256" key="1">
    <source>
        <dbReference type="ARBA" id="ARBA00009922"/>
    </source>
</evidence>
<feature type="domain" description="UvrD-like helicase ATP-binding" evidence="13">
    <location>
        <begin position="455"/>
        <end position="723"/>
    </location>
</feature>
<name>A0A9D1L734_9FIRM</name>
<sequence length="1052" mass="118419">MYIADLHIHSRYSRATSRECTPVSLDMWARRKGIHLAGTGDFTHPEWRKELKECLKPAEDGLYVLKEDQAVKDNITPDLFAPRFVVTGEISTIYKKNGKVRKVHSLIILPGLEQAEKVSAKLENIGNLHSDGRPILGLDCRDLAEIILDICPEAVYVPAHIWTPHFSLFGAFSGFDTLEECFEDMSPYIHALETGLSSDPPMNWRISALDRYQLISNSDAHSPAKLGREASILDCEMSYSGLERALQTGEGLYGTIEFFPEEGKYHFDGHRKCGLCIKPSETEKYGGICPVCGRRITIGVFHRVEELADREEGYVPENPPVFESLMPLEEVIGSAMGKTPASRSVERKYMEMIERLGPEFHILRTVPEEDIERHFGNLIAEGIRRLRNGRVELVPGFDGEYGKVKLFKPYELQALDGQTDFFSLIGDVSAEEKEEAAAVPEKQKETGKEEKRREFVLNREQQEAVASISRYTAVIAGPGTGKTATLAARVLYLMETRRVKPSEITAVTFTNRAASELRERIGRELGKRASLGNMTVGTFHSICMELMRKSKVKFFLADEEEALEIAAEASQRTGTGIDPHRLRSLVSYVKSQDRTGDESMWEAFDEKGEALKVAGAEYSRIMEERGLWDFDDILINTLMLMEEGALSAGSFSYLLVDEFQDINPLQYRLIKMWNRKGRELFLIGDPDQSIYGFRGSDPQCFKKAAEDFKEMKIIRLRENYRSTPSVINAALKVINGNPGEERALNASCEKEDCPVRLVKAAGHMGEAIFTAKEINAMAGGIGMLDAQHVMESRDRKKVRSFDDIAVLCRTRRQGELVEKCLRQEGIPYIAAGREAFLRHEKVKGTIAFMEYLDDPENLHAMKRALSFIWGLEDSTASRRVIDEASDRYASVFRRKRADKFMEMWMKETDSEKTEEMIRLRNMAVFYESCGAFLKELLTGVESDLRRAGGRDIKAGAVRIMTLHGAKGLEFPAVIIPGVREGLIPLKREGSAVDTAEERRLFYVGMTRAEEELILVSGGEESEFVSDIKDGLLTREKAPGGKKPPQGEQMSFL</sequence>
<reference evidence="15" key="2">
    <citation type="journal article" date="2021" name="PeerJ">
        <title>Extensive microbial diversity within the chicken gut microbiome revealed by metagenomics and culture.</title>
        <authorList>
            <person name="Gilroy R."/>
            <person name="Ravi A."/>
            <person name="Getino M."/>
            <person name="Pursley I."/>
            <person name="Horton D.L."/>
            <person name="Alikhan N.F."/>
            <person name="Baker D."/>
            <person name="Gharbi K."/>
            <person name="Hall N."/>
            <person name="Watson M."/>
            <person name="Adriaenssens E.M."/>
            <person name="Foster-Nyarko E."/>
            <person name="Jarju S."/>
            <person name="Secka A."/>
            <person name="Antonio M."/>
            <person name="Oren A."/>
            <person name="Chaudhuri R.R."/>
            <person name="La Ragione R."/>
            <person name="Hildebrand F."/>
            <person name="Pallen M.J."/>
        </authorList>
    </citation>
    <scope>NUCLEOTIDE SEQUENCE</scope>
    <source>
        <strain evidence="15">ChiHcec3-6078</strain>
    </source>
</reference>
<dbReference type="CDD" id="cd18807">
    <property type="entry name" value="SF1_C_UvrD"/>
    <property type="match status" value="1"/>
</dbReference>
<dbReference type="PANTHER" id="PTHR11070:SF2">
    <property type="entry name" value="ATP-DEPENDENT DNA HELICASE SRS2"/>
    <property type="match status" value="1"/>
</dbReference>
<dbReference type="Gene3D" id="1.10.10.160">
    <property type="match status" value="1"/>
</dbReference>
<dbReference type="EMBL" id="DVMP01000084">
    <property type="protein sequence ID" value="HIU25717.1"/>
    <property type="molecule type" value="Genomic_DNA"/>
</dbReference>
<dbReference type="Gene3D" id="3.20.20.140">
    <property type="entry name" value="Metal-dependent hydrolases"/>
    <property type="match status" value="1"/>
</dbReference>
<evidence type="ECO:0000256" key="8">
    <source>
        <dbReference type="ARBA" id="ARBA00034617"/>
    </source>
</evidence>
<dbReference type="PROSITE" id="PS51198">
    <property type="entry name" value="UVRD_HELICASE_ATP_BIND"/>
    <property type="match status" value="1"/>
</dbReference>
<keyword evidence="4 11" id="KW-0347">Helicase</keyword>
<comment type="similarity">
    <text evidence="1">Belongs to the helicase family. UvrD subfamily.</text>
</comment>
<dbReference type="PANTHER" id="PTHR11070">
    <property type="entry name" value="UVRD / RECB / PCRA DNA HELICASE FAMILY MEMBER"/>
    <property type="match status" value="1"/>
</dbReference>
<dbReference type="CDD" id="cd19067">
    <property type="entry name" value="PfuEndoQ-like"/>
    <property type="match status" value="1"/>
</dbReference>
<evidence type="ECO:0000256" key="9">
    <source>
        <dbReference type="ARBA" id="ARBA00034808"/>
    </source>
</evidence>
<dbReference type="InterPro" id="IPR014017">
    <property type="entry name" value="DNA_helicase_UvrD-like_C"/>
</dbReference>
<dbReference type="InterPro" id="IPR016195">
    <property type="entry name" value="Pol/histidinol_Pase-like"/>
</dbReference>
<evidence type="ECO:0000256" key="3">
    <source>
        <dbReference type="ARBA" id="ARBA00022801"/>
    </source>
</evidence>
<reference evidence="15" key="1">
    <citation type="submission" date="2020-10" db="EMBL/GenBank/DDBJ databases">
        <authorList>
            <person name="Gilroy R."/>
        </authorList>
    </citation>
    <scope>NUCLEOTIDE SEQUENCE</scope>
    <source>
        <strain evidence="15">ChiHcec3-6078</strain>
    </source>
</reference>
<dbReference type="GO" id="GO:0005524">
    <property type="term" value="F:ATP binding"/>
    <property type="evidence" value="ECO:0007669"/>
    <property type="project" value="UniProtKB-UniRule"/>
</dbReference>
<evidence type="ECO:0000256" key="11">
    <source>
        <dbReference type="PROSITE-ProRule" id="PRU00560"/>
    </source>
</evidence>
<keyword evidence="7" id="KW-0413">Isomerase</keyword>
<feature type="binding site" evidence="11">
    <location>
        <begin position="476"/>
        <end position="483"/>
    </location>
    <ligand>
        <name>ATP</name>
        <dbReference type="ChEBI" id="CHEBI:30616"/>
    </ligand>
</feature>
<gene>
    <name evidence="15" type="ORF">IAC50_04415</name>
</gene>
<dbReference type="PROSITE" id="PS51217">
    <property type="entry name" value="UVRD_HELICASE_CTER"/>
    <property type="match status" value="1"/>
</dbReference>
<evidence type="ECO:0000256" key="7">
    <source>
        <dbReference type="ARBA" id="ARBA00023235"/>
    </source>
</evidence>
<feature type="compositionally biased region" description="Basic and acidic residues" evidence="12">
    <location>
        <begin position="441"/>
        <end position="452"/>
    </location>
</feature>
<keyword evidence="3 11" id="KW-0378">Hydrolase</keyword>
<dbReference type="Pfam" id="PF13361">
    <property type="entry name" value="UvrD_C"/>
    <property type="match status" value="2"/>
</dbReference>
<dbReference type="InterPro" id="IPR000212">
    <property type="entry name" value="DNA_helicase_UvrD/REP"/>
</dbReference>
<accession>A0A9D1L734</accession>
<dbReference type="CDD" id="cd17932">
    <property type="entry name" value="DEXQc_UvrD"/>
    <property type="match status" value="1"/>
</dbReference>